<dbReference type="Proteomes" id="UP001560573">
    <property type="component" value="Unassembled WGS sequence"/>
</dbReference>
<reference evidence="2 3" key="1">
    <citation type="submission" date="2023-07" db="EMBL/GenBank/DDBJ databases">
        <authorList>
            <person name="Lian W.-H."/>
        </authorList>
    </citation>
    <scope>NUCLEOTIDE SEQUENCE [LARGE SCALE GENOMIC DNA]</scope>
    <source>
        <strain evidence="2 3">SYSU DXS3180</strain>
    </source>
</reference>
<dbReference type="InterPro" id="IPR036515">
    <property type="entry name" value="Transposase_17_sf"/>
</dbReference>
<dbReference type="RefSeq" id="WP_369327941.1">
    <property type="nucleotide sequence ID" value="NZ_JAULBC010000001.1"/>
</dbReference>
<dbReference type="PANTHER" id="PTHR36966:SF1">
    <property type="entry name" value="REP-ASSOCIATED TYROSINE TRANSPOSASE"/>
    <property type="match status" value="1"/>
</dbReference>
<dbReference type="EMBL" id="JAULBC010000001">
    <property type="protein sequence ID" value="MEX6686545.1"/>
    <property type="molecule type" value="Genomic_DNA"/>
</dbReference>
<gene>
    <name evidence="2" type="ORF">QTN47_03515</name>
</gene>
<organism evidence="2 3">
    <name type="scientific">Danxiaibacter flavus</name>
    <dbReference type="NCBI Taxonomy" id="3049108"/>
    <lineage>
        <taxon>Bacteria</taxon>
        <taxon>Pseudomonadati</taxon>
        <taxon>Bacteroidota</taxon>
        <taxon>Chitinophagia</taxon>
        <taxon>Chitinophagales</taxon>
        <taxon>Chitinophagaceae</taxon>
        <taxon>Danxiaibacter</taxon>
    </lineage>
</organism>
<comment type="caution">
    <text evidence="2">The sequence shown here is derived from an EMBL/GenBank/DDBJ whole genome shotgun (WGS) entry which is preliminary data.</text>
</comment>
<keyword evidence="3" id="KW-1185">Reference proteome</keyword>
<evidence type="ECO:0000259" key="1">
    <source>
        <dbReference type="SMART" id="SM01321"/>
    </source>
</evidence>
<dbReference type="PANTHER" id="PTHR36966">
    <property type="entry name" value="REP-ASSOCIATED TYROSINE TRANSPOSASE"/>
    <property type="match status" value="1"/>
</dbReference>
<evidence type="ECO:0000313" key="2">
    <source>
        <dbReference type="EMBL" id="MEX6686545.1"/>
    </source>
</evidence>
<dbReference type="SMART" id="SM01321">
    <property type="entry name" value="Y1_Tnp"/>
    <property type="match status" value="1"/>
</dbReference>
<dbReference type="SUPFAM" id="SSF143422">
    <property type="entry name" value="Transposase IS200-like"/>
    <property type="match status" value="1"/>
</dbReference>
<proteinExistence type="predicted"/>
<accession>A0ABV3ZAJ1</accession>
<dbReference type="InterPro" id="IPR052715">
    <property type="entry name" value="RAYT_transposase"/>
</dbReference>
<dbReference type="Gene3D" id="3.30.70.1290">
    <property type="entry name" value="Transposase IS200-like"/>
    <property type="match status" value="1"/>
</dbReference>
<feature type="domain" description="Transposase IS200-like" evidence="1">
    <location>
        <begin position="9"/>
        <end position="147"/>
    </location>
</feature>
<protein>
    <recommendedName>
        <fullName evidence="1">Transposase IS200-like domain-containing protein</fullName>
    </recommendedName>
</protein>
<sequence length="193" mass="22733">MSVRKLIPETDGVYFITFTCARWLPLFKIINGYDVVYNWFNVLKQKGHFIIGYVVMPDHVHAIIAFRNTGKQINKTIGNGKRFMAYEIVRRLKNLGCDEVLEQMQGMVNNTQKLLNKHHEVFEPSFDWKECRTEKFIIQKLDYIHWNPCKSENRLVELPEQYEHSSAKYYIAAEQGAYAITSYMELEDVNLTI</sequence>
<name>A0ABV3ZAJ1_9BACT</name>
<evidence type="ECO:0000313" key="3">
    <source>
        <dbReference type="Proteomes" id="UP001560573"/>
    </source>
</evidence>
<dbReference type="InterPro" id="IPR002686">
    <property type="entry name" value="Transposase_17"/>
</dbReference>